<dbReference type="Gene3D" id="1.10.3730.10">
    <property type="entry name" value="ProC C-terminal domain-like"/>
    <property type="match status" value="1"/>
</dbReference>
<dbReference type="GO" id="GO:0004735">
    <property type="term" value="F:pyrroline-5-carboxylate reductase activity"/>
    <property type="evidence" value="ECO:0007669"/>
    <property type="project" value="UniProtKB-EC"/>
</dbReference>
<dbReference type="PIRSF" id="PIRSF000193">
    <property type="entry name" value="Pyrrol-5-carb_rd"/>
    <property type="match status" value="1"/>
</dbReference>
<dbReference type="Pfam" id="PF03807">
    <property type="entry name" value="F420_oxidored"/>
    <property type="match status" value="1"/>
</dbReference>
<accession>A0ABR8VFE1</accession>
<dbReference type="InterPro" id="IPR053790">
    <property type="entry name" value="P5CR-like_CS"/>
</dbReference>
<reference evidence="7 8" key="1">
    <citation type="submission" date="2020-08" db="EMBL/GenBank/DDBJ databases">
        <title>A Genomic Blueprint of the Chicken Gut Microbiome.</title>
        <authorList>
            <person name="Gilroy R."/>
            <person name="Ravi A."/>
            <person name="Getino M."/>
            <person name="Pursley I."/>
            <person name="Horton D.L."/>
            <person name="Alikhan N.-F."/>
            <person name="Baker D."/>
            <person name="Gharbi K."/>
            <person name="Hall N."/>
            <person name="Watson M."/>
            <person name="Adriaenssens E.M."/>
            <person name="Foster-Nyarko E."/>
            <person name="Jarju S."/>
            <person name="Secka A."/>
            <person name="Antonio M."/>
            <person name="Oren A."/>
            <person name="Chaudhuri R."/>
            <person name="La Ragione R.M."/>
            <person name="Hildebrand F."/>
            <person name="Pallen M.J."/>
        </authorList>
    </citation>
    <scope>NUCLEOTIDE SEQUENCE [LARGE SCALE GENOMIC DNA]</scope>
    <source>
        <strain evidence="7 8">Sa1BUA2</strain>
    </source>
</reference>
<comment type="similarity">
    <text evidence="1 2 4">Belongs to the pyrroline-5-carboxylate reductase family.</text>
</comment>
<dbReference type="HAMAP" id="MF_01925">
    <property type="entry name" value="P5C_reductase"/>
    <property type="match status" value="1"/>
</dbReference>
<sequence length="281" mass="30497">MEGKKHMKISFIGAGSMAEAIIAGLIEKNICRGEDVFVTNRKDREKLEQLERRYGIRPTYDMEGLFKGADMVIFAVKPKDAESALQRIQPYIQEDTFFISVMAGISMAFIEEKLKAECAVARAMPNTSASVGKSATAVSFNQLVTDNQKELVATVFSSIGITAVVEENKLDAITALSGSGPAYIYYVVEAMEKSAWEIGLDSTMAKQLILQTLAGAAEMLSSSDCDAAELRKAVTSPGGTTEAGIKVLQQNKVEEAFIQCIKAAAEQSKRLGQIHESKHLV</sequence>
<proteinExistence type="inferred from homology"/>
<dbReference type="InterPro" id="IPR028939">
    <property type="entry name" value="P5C_Rdtase_cat_N"/>
</dbReference>
<comment type="pathway">
    <text evidence="2 4">Amino-acid biosynthesis; L-proline biosynthesis; L-proline from L-glutamate 5-semialdehyde: step 1/1.</text>
</comment>
<keyword evidence="8" id="KW-1185">Reference proteome</keyword>
<dbReference type="EC" id="1.5.1.2" evidence="2 3"/>
<feature type="domain" description="Pyrroline-5-carboxylate reductase catalytic N-terminal" evidence="5">
    <location>
        <begin position="8"/>
        <end position="104"/>
    </location>
</feature>
<dbReference type="InterPro" id="IPR008927">
    <property type="entry name" value="6-PGluconate_DH-like_C_sf"/>
</dbReference>
<evidence type="ECO:0000256" key="2">
    <source>
        <dbReference type="HAMAP-Rule" id="MF_01925"/>
    </source>
</evidence>
<evidence type="ECO:0000259" key="5">
    <source>
        <dbReference type="Pfam" id="PF03807"/>
    </source>
</evidence>
<comment type="subcellular location">
    <subcellularLocation>
        <location evidence="2">Cytoplasm</location>
    </subcellularLocation>
</comment>
<dbReference type="InterPro" id="IPR029036">
    <property type="entry name" value="P5CR_dimer"/>
</dbReference>
<dbReference type="Proteomes" id="UP000648182">
    <property type="component" value="Unassembled WGS sequence"/>
</dbReference>
<dbReference type="RefSeq" id="WP_191809253.1">
    <property type="nucleotide sequence ID" value="NZ_JACSPV010000001.1"/>
</dbReference>
<keyword evidence="2 4" id="KW-0560">Oxidoreductase</keyword>
<organism evidence="7 8">
    <name type="scientific">Bacillus norwichensis</name>
    <dbReference type="NCBI Taxonomy" id="2762217"/>
    <lineage>
        <taxon>Bacteria</taxon>
        <taxon>Bacillati</taxon>
        <taxon>Bacillota</taxon>
        <taxon>Bacilli</taxon>
        <taxon>Bacillales</taxon>
        <taxon>Bacillaceae</taxon>
        <taxon>Bacillus</taxon>
    </lineage>
</organism>
<dbReference type="PANTHER" id="PTHR11645:SF49">
    <property type="entry name" value="PYRROLINE-5-CARBOXYLATE REDUCTASE 1"/>
    <property type="match status" value="1"/>
</dbReference>
<evidence type="ECO:0000259" key="6">
    <source>
        <dbReference type="Pfam" id="PF14748"/>
    </source>
</evidence>
<evidence type="ECO:0000313" key="7">
    <source>
        <dbReference type="EMBL" id="MBD8003496.1"/>
    </source>
</evidence>
<comment type="catalytic activity">
    <reaction evidence="2 4">
        <text>L-proline + NADP(+) = (S)-1-pyrroline-5-carboxylate + NADPH + 2 H(+)</text>
        <dbReference type="Rhea" id="RHEA:14109"/>
        <dbReference type="ChEBI" id="CHEBI:15378"/>
        <dbReference type="ChEBI" id="CHEBI:17388"/>
        <dbReference type="ChEBI" id="CHEBI:57783"/>
        <dbReference type="ChEBI" id="CHEBI:58349"/>
        <dbReference type="ChEBI" id="CHEBI:60039"/>
        <dbReference type="EC" id="1.5.1.2"/>
    </reaction>
</comment>
<gene>
    <name evidence="2 7" type="primary">proC</name>
    <name evidence="7" type="ORF">H9631_00220</name>
</gene>
<keyword evidence="2 4" id="KW-0521">NADP</keyword>
<dbReference type="InterPro" id="IPR036291">
    <property type="entry name" value="NAD(P)-bd_dom_sf"/>
</dbReference>
<name>A0ABR8VFE1_9BACI</name>
<dbReference type="InterPro" id="IPR000304">
    <property type="entry name" value="Pyrroline-COOH_reductase"/>
</dbReference>
<dbReference type="PANTHER" id="PTHR11645">
    <property type="entry name" value="PYRROLINE-5-CARBOXYLATE REDUCTASE"/>
    <property type="match status" value="1"/>
</dbReference>
<dbReference type="SUPFAM" id="SSF48179">
    <property type="entry name" value="6-phosphogluconate dehydrogenase C-terminal domain-like"/>
    <property type="match status" value="1"/>
</dbReference>
<dbReference type="PROSITE" id="PS00521">
    <property type="entry name" value="P5CR"/>
    <property type="match status" value="1"/>
</dbReference>
<keyword evidence="2 4" id="KW-0641">Proline biosynthesis</keyword>
<dbReference type="SUPFAM" id="SSF51735">
    <property type="entry name" value="NAD(P)-binding Rossmann-fold domains"/>
    <property type="match status" value="1"/>
</dbReference>
<evidence type="ECO:0000256" key="1">
    <source>
        <dbReference type="ARBA" id="ARBA00005525"/>
    </source>
</evidence>
<feature type="domain" description="Pyrroline-5-carboxylate reductase dimerisation" evidence="6">
    <location>
        <begin position="167"/>
        <end position="271"/>
    </location>
</feature>
<evidence type="ECO:0000313" key="8">
    <source>
        <dbReference type="Proteomes" id="UP000648182"/>
    </source>
</evidence>
<keyword evidence="2" id="KW-0963">Cytoplasm</keyword>
<dbReference type="Pfam" id="PF14748">
    <property type="entry name" value="P5CR_dimer"/>
    <property type="match status" value="1"/>
</dbReference>
<protein>
    <recommendedName>
        <fullName evidence="2 3">Pyrroline-5-carboxylate reductase</fullName>
        <shortName evidence="2">P5C reductase</shortName>
        <shortName evidence="2">P5CR</shortName>
        <ecNumber evidence="2 3">1.5.1.2</ecNumber>
    </recommendedName>
    <alternativeName>
        <fullName evidence="2">PCA reductase</fullName>
    </alternativeName>
</protein>
<comment type="function">
    <text evidence="2">Catalyzes the reduction of 1-pyrroline-5-carboxylate (PCA) to L-proline.</text>
</comment>
<comment type="caution">
    <text evidence="7">The sequence shown here is derived from an EMBL/GenBank/DDBJ whole genome shotgun (WGS) entry which is preliminary data.</text>
</comment>
<dbReference type="EMBL" id="JACSPV010000001">
    <property type="protein sequence ID" value="MBD8003496.1"/>
    <property type="molecule type" value="Genomic_DNA"/>
</dbReference>
<evidence type="ECO:0000256" key="4">
    <source>
        <dbReference type="RuleBase" id="RU003903"/>
    </source>
</evidence>
<keyword evidence="2 4" id="KW-0028">Amino-acid biosynthesis</keyword>
<dbReference type="Gene3D" id="3.40.50.720">
    <property type="entry name" value="NAD(P)-binding Rossmann-like Domain"/>
    <property type="match status" value="1"/>
</dbReference>
<evidence type="ECO:0000256" key="3">
    <source>
        <dbReference type="NCBIfam" id="TIGR00112"/>
    </source>
</evidence>
<dbReference type="NCBIfam" id="TIGR00112">
    <property type="entry name" value="proC"/>
    <property type="match status" value="1"/>
</dbReference>
<comment type="catalytic activity">
    <reaction evidence="2">
        <text>L-proline + NAD(+) = (S)-1-pyrroline-5-carboxylate + NADH + 2 H(+)</text>
        <dbReference type="Rhea" id="RHEA:14105"/>
        <dbReference type="ChEBI" id="CHEBI:15378"/>
        <dbReference type="ChEBI" id="CHEBI:17388"/>
        <dbReference type="ChEBI" id="CHEBI:57540"/>
        <dbReference type="ChEBI" id="CHEBI:57945"/>
        <dbReference type="ChEBI" id="CHEBI:60039"/>
        <dbReference type="EC" id="1.5.1.2"/>
    </reaction>
</comment>